<reference evidence="2" key="1">
    <citation type="submission" date="2019-12" db="EMBL/GenBank/DDBJ databases">
        <title>The whole-genome sequencing of Haloarcula japonica strain pws8.</title>
        <authorList>
            <person name="Verma D.K."/>
            <person name="Gopal K."/>
            <person name="Prasad E.S."/>
        </authorList>
    </citation>
    <scope>NUCLEOTIDE SEQUENCE</scope>
    <source>
        <strain evidence="2">Pws8</strain>
    </source>
</reference>
<gene>
    <name evidence="2" type="ORF">GOC83_08625</name>
</gene>
<dbReference type="PANTHER" id="PTHR43433">
    <property type="entry name" value="HYDROLASE, ALPHA/BETA FOLD FAMILY PROTEIN"/>
    <property type="match status" value="1"/>
</dbReference>
<dbReference type="InterPro" id="IPR029058">
    <property type="entry name" value="AB_hydrolase_fold"/>
</dbReference>
<name>A0A847U5Q8_9EURY</name>
<dbReference type="Pfam" id="PF00561">
    <property type="entry name" value="Abhydrolase_1"/>
    <property type="match status" value="1"/>
</dbReference>
<dbReference type="GO" id="GO:0016787">
    <property type="term" value="F:hydrolase activity"/>
    <property type="evidence" value="ECO:0007669"/>
    <property type="project" value="UniProtKB-KW"/>
</dbReference>
<dbReference type="Gene3D" id="3.40.50.1820">
    <property type="entry name" value="alpha/beta hydrolase"/>
    <property type="match status" value="1"/>
</dbReference>
<dbReference type="AlphaFoldDB" id="A0A847U5Q8"/>
<feature type="domain" description="AB hydrolase-1" evidence="1">
    <location>
        <begin position="43"/>
        <end position="151"/>
    </location>
</feature>
<organism evidence="2 3">
    <name type="scientific">Haloarcula rubripromontorii</name>
    <dbReference type="NCBI Taxonomy" id="1705562"/>
    <lineage>
        <taxon>Archaea</taxon>
        <taxon>Methanobacteriati</taxon>
        <taxon>Methanobacteriota</taxon>
        <taxon>Stenosarchaea group</taxon>
        <taxon>Halobacteria</taxon>
        <taxon>Halobacteriales</taxon>
        <taxon>Haloarculaceae</taxon>
        <taxon>Haloarcula</taxon>
    </lineage>
</organism>
<evidence type="ECO:0000313" key="2">
    <source>
        <dbReference type="EMBL" id="NLV06191.1"/>
    </source>
</evidence>
<proteinExistence type="predicted"/>
<dbReference type="InterPro" id="IPR050471">
    <property type="entry name" value="AB_hydrolase"/>
</dbReference>
<sequence>MIPFRERYSDGIGELLDVPVREQWVETCAGRTHVLTAGAPTAPPVVVFQGGNVTNPVTLAWVQGLADEYYLIAPDTPGQPGLSDPHEPDEYGPWVVDVLNGLDVGQTAMIGISHGGGILLEAAVHAPNRITAAVLVAPAGFGTPFSPALVRIVILSLLYRALPWRGLLARALAPMFSDPIATVDDVVMETVGQALRTGDLQAAFPGPDDLAALAAFDAPVLVLLGADDPFFPADRIRPKVEQTLPSLVDCFTLAGESHFLSTSGQDRVTDHIRSFLADSYNAEEASSESNS</sequence>
<dbReference type="RefSeq" id="WP_170083277.1">
    <property type="nucleotide sequence ID" value="NZ_WOWB01000001.1"/>
</dbReference>
<dbReference type="PRINTS" id="PR00111">
    <property type="entry name" value="ABHYDROLASE"/>
</dbReference>
<evidence type="ECO:0000313" key="3">
    <source>
        <dbReference type="Proteomes" id="UP000610611"/>
    </source>
</evidence>
<protein>
    <submittedName>
        <fullName evidence="2">Alpha/beta fold hydrolase</fullName>
    </submittedName>
</protein>
<evidence type="ECO:0000259" key="1">
    <source>
        <dbReference type="Pfam" id="PF00561"/>
    </source>
</evidence>
<comment type="caution">
    <text evidence="2">The sequence shown here is derived from an EMBL/GenBank/DDBJ whole genome shotgun (WGS) entry which is preliminary data.</text>
</comment>
<dbReference type="SUPFAM" id="SSF53474">
    <property type="entry name" value="alpha/beta-Hydrolases"/>
    <property type="match status" value="1"/>
</dbReference>
<dbReference type="Proteomes" id="UP000610611">
    <property type="component" value="Unassembled WGS sequence"/>
</dbReference>
<dbReference type="InterPro" id="IPR000073">
    <property type="entry name" value="AB_hydrolase_1"/>
</dbReference>
<keyword evidence="2" id="KW-0378">Hydrolase</keyword>
<dbReference type="PANTHER" id="PTHR43433:SF5">
    <property type="entry name" value="AB HYDROLASE-1 DOMAIN-CONTAINING PROTEIN"/>
    <property type="match status" value="1"/>
</dbReference>
<dbReference type="EMBL" id="WOWB01000001">
    <property type="protein sequence ID" value="NLV06191.1"/>
    <property type="molecule type" value="Genomic_DNA"/>
</dbReference>
<accession>A0A847U5Q8</accession>